<dbReference type="STRING" id="586239.AD943_00345"/>
<dbReference type="RefSeq" id="WP_062506948.1">
    <property type="nucleotide sequence ID" value="NZ_BAQZ01000010.1"/>
</dbReference>
<dbReference type="EMBL" id="BJLY01000001">
    <property type="protein sequence ID" value="GEB02458.1"/>
    <property type="molecule type" value="Genomic_DNA"/>
</dbReference>
<evidence type="ECO:0000256" key="1">
    <source>
        <dbReference type="SAM" id="Phobius"/>
    </source>
</evidence>
<comment type="caution">
    <text evidence="2">The sequence shown here is derived from an EMBL/GenBank/DDBJ whole genome shotgun (WGS) entry which is preliminary data.</text>
</comment>
<evidence type="ECO:0000313" key="2">
    <source>
        <dbReference type="EMBL" id="GEB02458.1"/>
    </source>
</evidence>
<feature type="transmembrane region" description="Helical" evidence="1">
    <location>
        <begin position="38"/>
        <end position="56"/>
    </location>
</feature>
<keyword evidence="1" id="KW-0472">Membrane</keyword>
<accession>A0A4Y3M531</accession>
<keyword evidence="1" id="KW-0812">Transmembrane</keyword>
<evidence type="ECO:0008006" key="4">
    <source>
        <dbReference type="Google" id="ProtNLM"/>
    </source>
</evidence>
<reference evidence="2 3" key="1">
    <citation type="submission" date="2019-06" db="EMBL/GenBank/DDBJ databases">
        <title>Whole genome shotgun sequence of Gluconobacter roseus NBRC 3990.</title>
        <authorList>
            <person name="Hosoyama A."/>
            <person name="Uohara A."/>
            <person name="Ohji S."/>
            <person name="Ichikawa N."/>
        </authorList>
    </citation>
    <scope>NUCLEOTIDE SEQUENCE [LARGE SCALE GENOMIC DNA]</scope>
    <source>
        <strain evidence="2 3">NBRC 3990</strain>
    </source>
</reference>
<evidence type="ECO:0000313" key="3">
    <source>
        <dbReference type="Proteomes" id="UP000320772"/>
    </source>
</evidence>
<organism evidence="2 3">
    <name type="scientific">Gluconobacter roseus NBRC 3990</name>
    <dbReference type="NCBI Taxonomy" id="1307950"/>
    <lineage>
        <taxon>Bacteria</taxon>
        <taxon>Pseudomonadati</taxon>
        <taxon>Pseudomonadota</taxon>
        <taxon>Alphaproteobacteria</taxon>
        <taxon>Acetobacterales</taxon>
        <taxon>Acetobacteraceae</taxon>
        <taxon>Gluconobacter</taxon>
    </lineage>
</organism>
<protein>
    <recommendedName>
        <fullName evidence="4">DUF3325 domain-containing protein</fullName>
    </recommendedName>
</protein>
<dbReference type="AlphaFoldDB" id="A0A4Y3M531"/>
<name>A0A4Y3M531_9PROT</name>
<proteinExistence type="predicted"/>
<sequence length="99" mass="11263">MTIFVCTLLWSLSLLLQALHEPKMLRIAHLQRPAFLKPVRWTRFALPVLALMLCFLERASTAVLVWAATFSLAAVLVALGWSALARYREYFSMGARKNL</sequence>
<dbReference type="Proteomes" id="UP000320772">
    <property type="component" value="Unassembled WGS sequence"/>
</dbReference>
<feature type="transmembrane region" description="Helical" evidence="1">
    <location>
        <begin position="63"/>
        <end position="84"/>
    </location>
</feature>
<gene>
    <name evidence="2" type="ORF">GRO01_00340</name>
</gene>
<keyword evidence="3" id="KW-1185">Reference proteome</keyword>
<keyword evidence="1" id="KW-1133">Transmembrane helix</keyword>